<reference evidence="3 4" key="1">
    <citation type="submission" date="2015-09" db="EMBL/GenBank/DDBJ databases">
        <authorList>
            <consortium name="Pathogen Informatics"/>
        </authorList>
    </citation>
    <scope>NUCLEOTIDE SEQUENCE [LARGE SCALE GENOMIC DNA]</scope>
    <source>
        <strain evidence="3 4">2789STDY5834962</strain>
    </source>
</reference>
<dbReference type="AlphaFoldDB" id="A0A173RW69"/>
<organism evidence="3 4">
    <name type="scientific">Coprococcus comes</name>
    <dbReference type="NCBI Taxonomy" id="410072"/>
    <lineage>
        <taxon>Bacteria</taxon>
        <taxon>Bacillati</taxon>
        <taxon>Bacillota</taxon>
        <taxon>Clostridia</taxon>
        <taxon>Lachnospirales</taxon>
        <taxon>Lachnospiraceae</taxon>
        <taxon>Coprococcus</taxon>
    </lineage>
</organism>
<accession>A0A173RW69</accession>
<keyword evidence="1" id="KW-0812">Transmembrane</keyword>
<gene>
    <name evidence="3" type="ORF">ERS852574_00931</name>
</gene>
<sequence length="493" mass="54384">MVKSKTMTTESTITTTEQITYDSDMMSAELDKIQLNKSQTIKGILRLVICSAIGIAAFFVSVPHNGKSEIIFSIIYNAFVNMFGNFAYWILTLIVAGNFVCHIYFKYVKKGTLESPFAKIYDNDTIIHTFLYALGFIYVVLYACHINITGFQGPEIIIGDSTGGSVIPPIVLGVFGIIIVGAIFMPFLLNYGILEIIGAILEPLMRPLFKVPGKAALDAVSSFVSSSSLGVLITNRLWKRNVYTEKEMVAIMTGFSAVSIGFAYMVINTAKLGDHFVKVYAISFVLVFIIEMITVRIPPISKKKDVYYSGHVQTEAERKNDTKFSFSLLPLGINRAVKRAYIAKNVSVEVKNSLKDSLLVLPQVLTMLSAIGVSGLILAEYTPVFKWLGYIFQPLLVLFRIPDVSAIAPSIPVGIAEMFLPVLVMMGSGVTVCVKARAFVVLVSMVQIIFFSETATVMLATKSPIKFWEIVVCFLERTIIAIPLASLVVHILF</sequence>
<name>A0A173RW69_9FIRM</name>
<evidence type="ECO:0000259" key="2">
    <source>
        <dbReference type="Pfam" id="PF07670"/>
    </source>
</evidence>
<dbReference type="EMBL" id="CYXR01000005">
    <property type="protein sequence ID" value="CUM82384.1"/>
    <property type="molecule type" value="Genomic_DNA"/>
</dbReference>
<feature type="transmembrane region" description="Helical" evidence="1">
    <location>
        <begin position="413"/>
        <end position="432"/>
    </location>
</feature>
<dbReference type="RefSeq" id="WP_242854822.1">
    <property type="nucleotide sequence ID" value="NZ_CYXR01000005.1"/>
</dbReference>
<feature type="domain" description="Nucleoside transporter/FeoB GTPase Gate" evidence="2">
    <location>
        <begin position="171"/>
        <end position="263"/>
    </location>
</feature>
<keyword evidence="1" id="KW-0472">Membrane</keyword>
<protein>
    <submittedName>
        <fullName evidence="3">Uncharacterized protein conserved in bacteria</fullName>
    </submittedName>
</protein>
<feature type="transmembrane region" description="Helical" evidence="1">
    <location>
        <begin position="279"/>
        <end position="297"/>
    </location>
</feature>
<feature type="transmembrane region" description="Helical" evidence="1">
    <location>
        <begin position="358"/>
        <end position="378"/>
    </location>
</feature>
<dbReference type="Proteomes" id="UP000095727">
    <property type="component" value="Unassembled WGS sequence"/>
</dbReference>
<dbReference type="Pfam" id="PF07670">
    <property type="entry name" value="Gate"/>
    <property type="match status" value="1"/>
</dbReference>
<evidence type="ECO:0000313" key="3">
    <source>
        <dbReference type="EMBL" id="CUM82384.1"/>
    </source>
</evidence>
<keyword evidence="1" id="KW-1133">Transmembrane helix</keyword>
<proteinExistence type="predicted"/>
<feature type="transmembrane region" description="Helical" evidence="1">
    <location>
        <begin position="86"/>
        <end position="105"/>
    </location>
</feature>
<feature type="transmembrane region" description="Helical" evidence="1">
    <location>
        <begin position="44"/>
        <end position="66"/>
    </location>
</feature>
<feature type="transmembrane region" description="Helical" evidence="1">
    <location>
        <begin position="438"/>
        <end position="460"/>
    </location>
</feature>
<feature type="transmembrane region" description="Helical" evidence="1">
    <location>
        <begin position="467"/>
        <end position="492"/>
    </location>
</feature>
<feature type="transmembrane region" description="Helical" evidence="1">
    <location>
        <begin position="248"/>
        <end position="267"/>
    </location>
</feature>
<evidence type="ECO:0000313" key="4">
    <source>
        <dbReference type="Proteomes" id="UP000095727"/>
    </source>
</evidence>
<evidence type="ECO:0000256" key="1">
    <source>
        <dbReference type="SAM" id="Phobius"/>
    </source>
</evidence>
<feature type="transmembrane region" description="Helical" evidence="1">
    <location>
        <begin position="126"/>
        <end position="150"/>
    </location>
</feature>
<feature type="transmembrane region" description="Helical" evidence="1">
    <location>
        <begin position="170"/>
        <end position="201"/>
    </location>
</feature>
<dbReference type="InterPro" id="IPR011642">
    <property type="entry name" value="Gate_dom"/>
</dbReference>